<evidence type="ECO:0000313" key="1">
    <source>
        <dbReference type="EMBL" id="KAJ2799416.1"/>
    </source>
</evidence>
<protein>
    <submittedName>
        <fullName evidence="1">Uncharacterized protein</fullName>
    </submittedName>
</protein>
<evidence type="ECO:0000313" key="2">
    <source>
        <dbReference type="Proteomes" id="UP001140087"/>
    </source>
</evidence>
<reference evidence="1" key="1">
    <citation type="submission" date="2022-07" db="EMBL/GenBank/DDBJ databases">
        <title>Phylogenomic reconstructions and comparative analyses of Kickxellomycotina fungi.</title>
        <authorList>
            <person name="Reynolds N.K."/>
            <person name="Stajich J.E."/>
            <person name="Barry K."/>
            <person name="Grigoriev I.V."/>
            <person name="Crous P."/>
            <person name="Smith M.E."/>
        </authorList>
    </citation>
    <scope>NUCLEOTIDE SEQUENCE</scope>
    <source>
        <strain evidence="1">BCRC 34780</strain>
    </source>
</reference>
<proteinExistence type="predicted"/>
<comment type="caution">
    <text evidence="1">The sequence shown here is derived from an EMBL/GenBank/DDBJ whole genome shotgun (WGS) entry which is preliminary data.</text>
</comment>
<name>A0ACC1L1J9_9FUNG</name>
<dbReference type="Proteomes" id="UP001140087">
    <property type="component" value="Unassembled WGS sequence"/>
</dbReference>
<feature type="non-terminal residue" evidence="1">
    <location>
        <position position="225"/>
    </location>
</feature>
<gene>
    <name evidence="1" type="ORF">H4R21_003555</name>
</gene>
<sequence length="225" mass="22460">METTHGLAVGCRQRKIKCSGDKPTCAHCARRNQPCIYRRSARYKRHTNGGATASSGLDALAGSPGLAQSGGGNNNNPGAAGVAPAGVVAQALATAGSAAGPRHPLTEIPGGSLSAPMLPAADNMPLNALFGTAPIDETDIMPPAILQSMNLWLNDSLLTAGAMGGGLGYGGSLPGAGLGLVHLPPDIRAASLAATSSPVSQNMRYGTVSAGPSNNLVPMDFALGL</sequence>
<keyword evidence="2" id="KW-1185">Reference proteome</keyword>
<accession>A0ACC1L1J9</accession>
<dbReference type="EMBL" id="JANBUN010001149">
    <property type="protein sequence ID" value="KAJ2799416.1"/>
    <property type="molecule type" value="Genomic_DNA"/>
</dbReference>
<organism evidence="1 2">
    <name type="scientific">Coemansia helicoidea</name>
    <dbReference type="NCBI Taxonomy" id="1286919"/>
    <lineage>
        <taxon>Eukaryota</taxon>
        <taxon>Fungi</taxon>
        <taxon>Fungi incertae sedis</taxon>
        <taxon>Zoopagomycota</taxon>
        <taxon>Kickxellomycotina</taxon>
        <taxon>Kickxellomycetes</taxon>
        <taxon>Kickxellales</taxon>
        <taxon>Kickxellaceae</taxon>
        <taxon>Coemansia</taxon>
    </lineage>
</organism>